<dbReference type="CDD" id="cd03416">
    <property type="entry name" value="CbiX_SirB_N"/>
    <property type="match status" value="3"/>
</dbReference>
<dbReference type="Proteomes" id="UP000199337">
    <property type="component" value="Unassembled WGS sequence"/>
</dbReference>
<reference evidence="7" key="1">
    <citation type="submission" date="2016-10" db="EMBL/GenBank/DDBJ databases">
        <authorList>
            <person name="Varghese N."/>
            <person name="Submissions S."/>
        </authorList>
    </citation>
    <scope>NUCLEOTIDE SEQUENCE [LARGE SCALE GENOMIC DNA]</scope>
    <source>
        <strain evidence="7">DSM 17038</strain>
    </source>
</reference>
<evidence type="ECO:0000259" key="4">
    <source>
        <dbReference type="Pfam" id="PF02663"/>
    </source>
</evidence>
<dbReference type="GO" id="GO:0046872">
    <property type="term" value="F:metal ion binding"/>
    <property type="evidence" value="ECO:0007669"/>
    <property type="project" value="UniProtKB-KW"/>
</dbReference>
<dbReference type="SUPFAM" id="SSF55383">
    <property type="entry name" value="Copper amine oxidase, domain N"/>
    <property type="match status" value="1"/>
</dbReference>
<proteinExistence type="predicted"/>
<name>A0A1I2PA93_9FIRM</name>
<dbReference type="Pfam" id="PF02663">
    <property type="entry name" value="FmdE"/>
    <property type="match status" value="2"/>
</dbReference>
<accession>A0A1I2PA93</accession>
<dbReference type="SUPFAM" id="SSF53800">
    <property type="entry name" value="Chelatase"/>
    <property type="match status" value="2"/>
</dbReference>
<dbReference type="InterPro" id="IPR003814">
    <property type="entry name" value="FmdEsu_dom"/>
</dbReference>
<dbReference type="AlphaFoldDB" id="A0A1I2PA93"/>
<dbReference type="Gene3D" id="3.40.50.1400">
    <property type="match status" value="4"/>
</dbReference>
<dbReference type="InterPro" id="IPR002762">
    <property type="entry name" value="CbiX-like"/>
</dbReference>
<dbReference type="STRING" id="341036.SAMN05660649_00693"/>
<evidence type="ECO:0000256" key="1">
    <source>
        <dbReference type="ARBA" id="ARBA00022723"/>
    </source>
</evidence>
<dbReference type="RefSeq" id="WP_092468741.1">
    <property type="nucleotide sequence ID" value="NZ_FOOX01000002.1"/>
</dbReference>
<evidence type="ECO:0000256" key="2">
    <source>
        <dbReference type="ARBA" id="ARBA00023239"/>
    </source>
</evidence>
<dbReference type="InterPro" id="IPR050963">
    <property type="entry name" value="Sirohydro_Cobaltochel/CbiX"/>
</dbReference>
<dbReference type="InterPro" id="IPR036582">
    <property type="entry name" value="Mao_N_sf"/>
</dbReference>
<evidence type="ECO:0000313" key="7">
    <source>
        <dbReference type="Proteomes" id="UP000199337"/>
    </source>
</evidence>
<keyword evidence="2" id="KW-0456">Lyase</keyword>
<dbReference type="OrthoDB" id="1489951at2"/>
<feature type="domain" description="Formylmethanofuran dehydrogenase subunit E" evidence="4">
    <location>
        <begin position="326"/>
        <end position="456"/>
    </location>
</feature>
<dbReference type="GO" id="GO:0016829">
    <property type="term" value="F:lyase activity"/>
    <property type="evidence" value="ECO:0007669"/>
    <property type="project" value="UniProtKB-KW"/>
</dbReference>
<protein>
    <submittedName>
        <fullName evidence="6">Sirohydrochlorin ferrochelatase</fullName>
    </submittedName>
</protein>
<evidence type="ECO:0000313" key="6">
    <source>
        <dbReference type="EMBL" id="SFG10566.1"/>
    </source>
</evidence>
<dbReference type="Pfam" id="PF07833">
    <property type="entry name" value="Cu_amine_oxidN1"/>
    <property type="match status" value="1"/>
</dbReference>
<feature type="region of interest" description="Disordered" evidence="3">
    <location>
        <begin position="119"/>
        <end position="142"/>
    </location>
</feature>
<evidence type="ECO:0000256" key="3">
    <source>
        <dbReference type="SAM" id="MobiDB-lite"/>
    </source>
</evidence>
<sequence length="1181" mass="127035">MFRPVIKRLALILLLLLAMLSVVPLCGAAEEGIGVLVVAHGSDEASWNEVVQQAVAEVNLPYPVELGFLEFAEPDIHAAVAALEARGVDKIITVPLFVSSYSNHIEEIKYVLGLRPDLPEAEEASGGHPGGGGDGAEEEELTPVDTEAEIVLTPALDDHVMVAGILADRLQTISENPGEEIAVLVGHGSDTGEGQGKWRETFQSLAARLKDLLNLKDADYGFALMGEPTVRDSVYEAVYRGDVLVVPVMLSEGYFTDTVIPDMLLNGLDYRYPDAGNRALLPHSNIAGFIELRVNDVVLPPLEIKKEGNLCRVNYTDVALEDDGKICVCGSFAFRAMQAALAELWPGEIPEQDWIYVKGPYSDGVEAALETIVGAGNFSLEQREQNTGFYNFKVTDQRSGKAVNITVKPEVYPENFFELKKKVQAGTATAEEKQEFQGKRARLADKVRWDGADQLFTLETARGNGTGILVLAHGSSDDNWNQPVRDAVKNVKSPFPVEAGFLESVPGADIPTAIRKLEAQGAEHIIAVPIFAASASGHIEEIKYMLGLPSSITPEEAAAEGLEQVQHSAAIELTPALDDHLLVAGILNDRIASVSRQADQEVVVLAAHGTSSARDLAVWEYNLTSLGQKLKERHGFLEVGYGFVAVGEPGIRSVVMARQAADPGASVIVVPVMLSEGTITGNRIPSVLAGLEYVYPPAGQRSLLPHDNISYFIAARANDAVLGSLRVKQGGNPRLISYSDVGVEEDGKVCICGSFAFRAMQAALAELWPVEIPEQDWIYVKGPYSDGVEAALETIVGAGNFSLEQREQNTGFYNFKVTDQRSGKAVNITVKPEVYPENFFELKKKVQAGTATAEEKQEFQGKRARLADKVRWDGADQLFTLETIVPSGSGSRSGGGGGASSVTGTSKDIKASAGGSVTYGGATVKIPAGALPGDAKIRVNKLNSSYVDAVVSEGLQVKLGSDIYEITTSGRRDFGDNTITIRIAYDPAKIAAGEQPVICYHDESTGRWVNLPTTVEQGTDGKWYAVTNVNHLTKFAVFSAEDKQVEENRVEEEEQKVITLTIGQTAATVDGRPYTLDAPPCVDSKAGRTLVPVRFVGEALGARADWNPETQQVTIKDSDREIVLTPGSVKVFVDGRATSIDGAPEILSSGRTFVPLRFVSETLGANVDYDTATGQITITRH</sequence>
<evidence type="ECO:0000259" key="5">
    <source>
        <dbReference type="Pfam" id="PF07833"/>
    </source>
</evidence>
<dbReference type="PANTHER" id="PTHR33542">
    <property type="entry name" value="SIROHYDROCHLORIN FERROCHELATASE, CHLOROPLASTIC"/>
    <property type="match status" value="1"/>
</dbReference>
<organism evidence="6 7">
    <name type="scientific">Desulfotruncus arcticus DSM 17038</name>
    <dbReference type="NCBI Taxonomy" id="1121424"/>
    <lineage>
        <taxon>Bacteria</taxon>
        <taxon>Bacillati</taxon>
        <taxon>Bacillota</taxon>
        <taxon>Clostridia</taxon>
        <taxon>Eubacteriales</taxon>
        <taxon>Desulfallaceae</taxon>
        <taxon>Desulfotruncus</taxon>
    </lineage>
</organism>
<dbReference type="InterPro" id="IPR012854">
    <property type="entry name" value="Cu_amine_oxidase-like_N"/>
</dbReference>
<dbReference type="EMBL" id="FOOX01000002">
    <property type="protein sequence ID" value="SFG10566.1"/>
    <property type="molecule type" value="Genomic_DNA"/>
</dbReference>
<dbReference type="Gene3D" id="3.30.457.10">
    <property type="entry name" value="Copper amine oxidase-like, N-terminal domain"/>
    <property type="match status" value="1"/>
</dbReference>
<feature type="region of interest" description="Disordered" evidence="3">
    <location>
        <begin position="886"/>
        <end position="907"/>
    </location>
</feature>
<keyword evidence="7" id="KW-1185">Reference proteome</keyword>
<dbReference type="Gene3D" id="3.30.1330.130">
    <property type="match status" value="2"/>
</dbReference>
<keyword evidence="1" id="KW-0479">Metal-binding</keyword>
<dbReference type="PANTHER" id="PTHR33542:SF3">
    <property type="entry name" value="SIROHYDROCHLORIN FERROCHELATASE, CHLOROPLASTIC"/>
    <property type="match status" value="1"/>
</dbReference>
<feature type="domain" description="Formylmethanofuran dehydrogenase subunit E" evidence="4">
    <location>
        <begin position="754"/>
        <end position="879"/>
    </location>
</feature>
<dbReference type="Pfam" id="PF01903">
    <property type="entry name" value="CbiX"/>
    <property type="match status" value="4"/>
</dbReference>
<feature type="domain" description="Copper amine oxidase-like N-terminal" evidence="5">
    <location>
        <begin position="1068"/>
        <end position="1178"/>
    </location>
</feature>
<gene>
    <name evidence="6" type="ORF">SAMN05660649_00693</name>
</gene>